<feature type="domain" description="FAD-binding PCMH-type" evidence="3">
    <location>
        <begin position="131"/>
        <end position="313"/>
    </location>
</feature>
<dbReference type="InterPro" id="IPR016169">
    <property type="entry name" value="FAD-bd_PCMH_sub2"/>
</dbReference>
<evidence type="ECO:0000259" key="3">
    <source>
        <dbReference type="PROSITE" id="PS51387"/>
    </source>
</evidence>
<dbReference type="InterPro" id="IPR016166">
    <property type="entry name" value="FAD-bd_PCMH"/>
</dbReference>
<dbReference type="InterPro" id="IPR006094">
    <property type="entry name" value="Oxid_FAD_bind_N"/>
</dbReference>
<dbReference type="PANTHER" id="PTHR13878">
    <property type="entry name" value="GULONOLACTONE OXIDASE"/>
    <property type="match status" value="1"/>
</dbReference>
<reference evidence="4 5" key="1">
    <citation type="journal article" date="2020" name="ISME J.">
        <title>Uncovering the hidden diversity of litter-decomposition mechanisms in mushroom-forming fungi.</title>
        <authorList>
            <person name="Floudas D."/>
            <person name="Bentzer J."/>
            <person name="Ahren D."/>
            <person name="Johansson T."/>
            <person name="Persson P."/>
            <person name="Tunlid A."/>
        </authorList>
    </citation>
    <scope>NUCLEOTIDE SEQUENCE [LARGE SCALE GENOMIC DNA]</scope>
    <source>
        <strain evidence="4 5">CBS 101986</strain>
    </source>
</reference>
<dbReference type="InterPro" id="IPR012951">
    <property type="entry name" value="BBE"/>
</dbReference>
<dbReference type="EMBL" id="JAACJJ010000001">
    <property type="protein sequence ID" value="KAF5330994.1"/>
    <property type="molecule type" value="Genomic_DNA"/>
</dbReference>
<protein>
    <recommendedName>
        <fullName evidence="3">FAD-binding PCMH-type domain-containing protein</fullName>
    </recommendedName>
</protein>
<dbReference type="Pfam" id="PF01565">
    <property type="entry name" value="FAD_binding_4"/>
    <property type="match status" value="1"/>
</dbReference>
<gene>
    <name evidence="4" type="ORF">D9619_005227</name>
</gene>
<dbReference type="AlphaFoldDB" id="A0A8H5BWS6"/>
<dbReference type="Gene3D" id="3.30.465.10">
    <property type="match status" value="2"/>
</dbReference>
<dbReference type="OrthoDB" id="9983560at2759"/>
<evidence type="ECO:0000313" key="4">
    <source>
        <dbReference type="EMBL" id="KAF5330994.1"/>
    </source>
</evidence>
<dbReference type="GO" id="GO:0071949">
    <property type="term" value="F:FAD binding"/>
    <property type="evidence" value="ECO:0007669"/>
    <property type="project" value="InterPro"/>
</dbReference>
<dbReference type="InterPro" id="IPR036318">
    <property type="entry name" value="FAD-bd_PCMH-like_sf"/>
</dbReference>
<evidence type="ECO:0000313" key="5">
    <source>
        <dbReference type="Proteomes" id="UP000567179"/>
    </source>
</evidence>
<keyword evidence="2" id="KW-0560">Oxidoreductase</keyword>
<dbReference type="PANTHER" id="PTHR13878:SF91">
    <property type="entry name" value="FAD BINDING DOMAIN PROTEIN (AFU_ORTHOLOGUE AFUA_6G12070)-RELATED"/>
    <property type="match status" value="1"/>
</dbReference>
<dbReference type="SUPFAM" id="SSF56176">
    <property type="entry name" value="FAD-binding/transporter-associated domain-like"/>
    <property type="match status" value="1"/>
</dbReference>
<evidence type="ECO:0000256" key="2">
    <source>
        <dbReference type="ARBA" id="ARBA00023002"/>
    </source>
</evidence>
<dbReference type="InterPro" id="IPR050432">
    <property type="entry name" value="FAD-linked_Oxidoreductases_BP"/>
</dbReference>
<proteinExistence type="inferred from homology"/>
<dbReference type="Proteomes" id="UP000567179">
    <property type="component" value="Unassembled WGS sequence"/>
</dbReference>
<sequence>MATIDLNLGLNISAGAVDLPQMPFGSALAFGPTPTVWAALNQTVGGRLHVGEPWAKPCFSVFNEGQVQPDTAACEEIQKTYFNNHIQRSNQFGGFASTNFEACMSTGDQCHLDWLNPSNTDAFAPQQQCKQGSVSPFYIGVKGKEDVLAAYKFSKEEGVPLTIKNTGHDFKGRSSAPDSLSLYMHNLKYISHDALFVAEGCDVKGQSAITFGAGTQFHDIYEYAEKHNLLIVGGSDQSVGAAGGWGQGGGHSPISPAYGMGADHTLQYKIVTPDGVFRTVNACQNEDLFFALRGGGGGTFGVVLEMTMLTSEQATFRMANINWPVDNDNLKGVLDIFLENVTTFALDGWGGYLTPTLGNLVLISPHVDLTKAEDSMKALVDFTTKAGGKSTVTEIPDFYTWFKGWVAGTNGEQDPIGLPIALTSRLIPAKNHETPESRKELKEALLNTFANSAFPQLHITTPYGFKGSDGSDTSVHTAWRKTLYQVISVNSWFWNGGLEDRKAAYAAGKKAMDFLREITPDSAAYSNESDVYEPNWQESFWGEHYPRLLEIKNKYDPEHLLDCWHCVGWKGASDPRYKCYL</sequence>
<comment type="caution">
    <text evidence="4">The sequence shown here is derived from an EMBL/GenBank/DDBJ whole genome shotgun (WGS) entry which is preliminary data.</text>
</comment>
<name>A0A8H5BWS6_9AGAR</name>
<dbReference type="PROSITE" id="PS51387">
    <property type="entry name" value="FAD_PCMH"/>
    <property type="match status" value="1"/>
</dbReference>
<organism evidence="4 5">
    <name type="scientific">Psilocybe cf. subviscida</name>
    <dbReference type="NCBI Taxonomy" id="2480587"/>
    <lineage>
        <taxon>Eukaryota</taxon>
        <taxon>Fungi</taxon>
        <taxon>Dikarya</taxon>
        <taxon>Basidiomycota</taxon>
        <taxon>Agaricomycotina</taxon>
        <taxon>Agaricomycetes</taxon>
        <taxon>Agaricomycetidae</taxon>
        <taxon>Agaricales</taxon>
        <taxon>Agaricineae</taxon>
        <taxon>Strophariaceae</taxon>
        <taxon>Psilocybe</taxon>
    </lineage>
</organism>
<comment type="similarity">
    <text evidence="1">Belongs to the oxygen-dependent FAD-linked oxidoreductase family.</text>
</comment>
<keyword evidence="5" id="KW-1185">Reference proteome</keyword>
<dbReference type="Pfam" id="PF08031">
    <property type="entry name" value="BBE"/>
    <property type="match status" value="1"/>
</dbReference>
<dbReference type="GO" id="GO:0016491">
    <property type="term" value="F:oxidoreductase activity"/>
    <property type="evidence" value="ECO:0007669"/>
    <property type="project" value="UniProtKB-KW"/>
</dbReference>
<evidence type="ECO:0000256" key="1">
    <source>
        <dbReference type="ARBA" id="ARBA00005466"/>
    </source>
</evidence>
<accession>A0A8H5BWS6</accession>